<dbReference type="Pfam" id="PF12706">
    <property type="entry name" value="Lactamase_B_2"/>
    <property type="match status" value="1"/>
</dbReference>
<evidence type="ECO:0000256" key="1">
    <source>
        <dbReference type="ARBA" id="ARBA00022801"/>
    </source>
</evidence>
<dbReference type="PANTHER" id="PTHR43546:SF9">
    <property type="entry name" value="L-ASCORBATE-6-PHOSPHATE LACTONASE ULAG-RELATED"/>
    <property type="match status" value="1"/>
</dbReference>
<gene>
    <name evidence="3" type="ORF">O6P37_03115</name>
</gene>
<dbReference type="Gene3D" id="3.60.15.10">
    <property type="entry name" value="Ribonuclease Z/Hydroxyacylglutathione hydrolase-like"/>
    <property type="match status" value="1"/>
</dbReference>
<dbReference type="InterPro" id="IPR050114">
    <property type="entry name" value="UPF0173_UPF0282_UlaG_hydrolase"/>
</dbReference>
<accession>A0ABT4PMQ0</accession>
<evidence type="ECO:0000259" key="2">
    <source>
        <dbReference type="Pfam" id="PF12706"/>
    </source>
</evidence>
<keyword evidence="4" id="KW-1185">Reference proteome</keyword>
<dbReference type="SUPFAM" id="SSF56281">
    <property type="entry name" value="Metallo-hydrolase/oxidoreductase"/>
    <property type="match status" value="1"/>
</dbReference>
<reference evidence="3" key="1">
    <citation type="submission" date="2022-12" db="EMBL/GenBank/DDBJ databases">
        <authorList>
            <person name="Deng Y."/>
            <person name="Zhang Y.-Q."/>
        </authorList>
    </citation>
    <scope>NUCLEOTIDE SEQUENCE</scope>
    <source>
        <strain evidence="3">CPCC 205372</strain>
    </source>
</reference>
<evidence type="ECO:0000313" key="4">
    <source>
        <dbReference type="Proteomes" id="UP001142153"/>
    </source>
</evidence>
<evidence type="ECO:0000313" key="3">
    <source>
        <dbReference type="EMBL" id="MCZ8377843.1"/>
    </source>
</evidence>
<organism evidence="3 4">
    <name type="scientific">Mycobacterium hippophais</name>
    <dbReference type="NCBI Taxonomy" id="3016340"/>
    <lineage>
        <taxon>Bacteria</taxon>
        <taxon>Bacillati</taxon>
        <taxon>Actinomycetota</taxon>
        <taxon>Actinomycetes</taxon>
        <taxon>Mycobacteriales</taxon>
        <taxon>Mycobacteriaceae</taxon>
        <taxon>Mycobacterium</taxon>
    </lineage>
</organism>
<protein>
    <submittedName>
        <fullName evidence="3">MBL fold metallo-hydrolase</fullName>
    </submittedName>
</protein>
<dbReference type="InterPro" id="IPR036866">
    <property type="entry name" value="RibonucZ/Hydroxyglut_hydro"/>
</dbReference>
<sequence>MNTSPIGAARHTFAVGVVGGPTVVIDYGRTRFVTDPTFDDPRDYGAMAKLTPPSVPSADLGPVDAVLLSHDDHNDNLDIAGREWATTAVPAIMTGPGAAARLGARALGLATWDTTELARADGDGVITVTAVPAVHGPLDGTRDASGHVNAEVTGFVLQATGLPTVYVSGDNASLAPVVQIAQRFGDIDVAVLFAGASRLPTKNQGRPLTLTGPRAADVAAALAVPRVVIAHIAGWSIYSETIADVRTAFDEAGIADRLVPGDAGTWSLLDGPAG</sequence>
<dbReference type="PANTHER" id="PTHR43546">
    <property type="entry name" value="UPF0173 METAL-DEPENDENT HYDROLASE MJ1163-RELATED"/>
    <property type="match status" value="1"/>
</dbReference>
<keyword evidence="1" id="KW-0378">Hydrolase</keyword>
<comment type="caution">
    <text evidence="3">The sequence shown here is derived from an EMBL/GenBank/DDBJ whole genome shotgun (WGS) entry which is preliminary data.</text>
</comment>
<dbReference type="EMBL" id="JAPZPY010000001">
    <property type="protein sequence ID" value="MCZ8377843.1"/>
    <property type="molecule type" value="Genomic_DNA"/>
</dbReference>
<dbReference type="InterPro" id="IPR001279">
    <property type="entry name" value="Metallo-B-lactamas"/>
</dbReference>
<dbReference type="RefSeq" id="WP_269892678.1">
    <property type="nucleotide sequence ID" value="NZ_JAPZPY010000001.1"/>
</dbReference>
<dbReference type="Proteomes" id="UP001142153">
    <property type="component" value="Unassembled WGS sequence"/>
</dbReference>
<feature type="domain" description="Metallo-beta-lactamase" evidence="2">
    <location>
        <begin position="30"/>
        <end position="232"/>
    </location>
</feature>
<proteinExistence type="predicted"/>
<name>A0ABT4PMQ0_9MYCO</name>